<keyword evidence="2" id="KW-0067">ATP-binding</keyword>
<dbReference type="KEGG" id="fng:JM64_03855"/>
<dbReference type="PANTHER" id="PTHR11361">
    <property type="entry name" value="DNA MISMATCH REPAIR PROTEIN MUTS FAMILY MEMBER"/>
    <property type="match status" value="1"/>
</dbReference>
<dbReference type="GO" id="GO:0140664">
    <property type="term" value="F:ATP-dependent DNA damage sensor activity"/>
    <property type="evidence" value="ECO:0007669"/>
    <property type="project" value="InterPro"/>
</dbReference>
<evidence type="ECO:0000256" key="4">
    <source>
        <dbReference type="SAM" id="Coils"/>
    </source>
</evidence>
<reference evidence="6 7" key="1">
    <citation type="submission" date="2014-08" db="EMBL/GenBank/DDBJ databases">
        <title>Fervidobacterium pennivorans DYC genome.</title>
        <authorList>
            <person name="Wushke S."/>
        </authorList>
    </citation>
    <scope>NUCLEOTIDE SEQUENCE [LARGE SCALE GENOMIC DNA]</scope>
    <source>
        <strain evidence="6 7">DYC</strain>
    </source>
</reference>
<dbReference type="GO" id="GO:0030983">
    <property type="term" value="F:mismatched DNA binding"/>
    <property type="evidence" value="ECO:0007669"/>
    <property type="project" value="InterPro"/>
</dbReference>
<dbReference type="SMART" id="SM00534">
    <property type="entry name" value="MUTSac"/>
    <property type="match status" value="1"/>
</dbReference>
<dbReference type="InterPro" id="IPR027417">
    <property type="entry name" value="P-loop_NTPase"/>
</dbReference>
<dbReference type="Pfam" id="PF00488">
    <property type="entry name" value="MutS_V"/>
    <property type="match status" value="1"/>
</dbReference>
<dbReference type="GO" id="GO:0005524">
    <property type="term" value="F:ATP binding"/>
    <property type="evidence" value="ECO:0007669"/>
    <property type="project" value="UniProtKB-KW"/>
</dbReference>
<dbReference type="SUPFAM" id="SSF52540">
    <property type="entry name" value="P-loop containing nucleoside triphosphate hydrolases"/>
    <property type="match status" value="1"/>
</dbReference>
<dbReference type="PATRIC" id="fig|93466.3.peg.831"/>
<keyword evidence="4" id="KW-0175">Coiled coil</keyword>
<dbReference type="InterPro" id="IPR045076">
    <property type="entry name" value="MutS"/>
</dbReference>
<keyword evidence="3" id="KW-0238">DNA-binding</keyword>
<proteinExistence type="predicted"/>
<dbReference type="InterPro" id="IPR036187">
    <property type="entry name" value="DNA_mismatch_repair_MutS_sf"/>
</dbReference>
<evidence type="ECO:0000256" key="1">
    <source>
        <dbReference type="ARBA" id="ARBA00022741"/>
    </source>
</evidence>
<feature type="domain" description="DNA mismatch repair proteins mutS family" evidence="5">
    <location>
        <begin position="291"/>
        <end position="486"/>
    </location>
</feature>
<dbReference type="EMBL" id="CP011393">
    <property type="protein sequence ID" value="ANE41209.1"/>
    <property type="molecule type" value="Genomic_DNA"/>
</dbReference>
<dbReference type="Gene3D" id="3.40.50.300">
    <property type="entry name" value="P-loop containing nucleotide triphosphate hydrolases"/>
    <property type="match status" value="1"/>
</dbReference>
<dbReference type="SUPFAM" id="SSF48334">
    <property type="entry name" value="DNA repair protein MutS, domain III"/>
    <property type="match status" value="1"/>
</dbReference>
<gene>
    <name evidence="6" type="ORF">JM64_03855</name>
</gene>
<dbReference type="AlphaFoldDB" id="A0A172T2H8"/>
<sequence>MSLKTIPSKREDFERLTGFEYIKSRLNPKTHMGQKYFKHIQPLNYERILEHFDDTAFVVRLIEREDKLIADVEHDLECILDVSRTIEKITNNEILDEIELFELKNFVLVAQEIRNKTQQVFSNHERVSLPDLEAVIDLLDPEHLRLPTFYIYDVYDERLSQIRKKKREILQLQKKNAKDDNLKESESIEDVVLQLTEQERSVENEVLERLSKKLWEFAPLLEEAIQKIRYLDIILAKAKLAIELELSKPILYSKAHELQNIQITGMFNPQLKDELAKRGKTYQPVDVTIKRGVTVIVGANMSGKSVVLRTVALIQYMALLGFFVPAKRAELPFLELIALVTEDFQRPLSGLSSFASEITLIDSAYRYSQNTSALILIDEPARTTNPYEGTAIVNALVECFEKTKNFVVIVTHFDDVECHTRFRVKGLKEDALKNIQSVNDINDIQELMDYQLIPDDGKTVPKEAIRVMDLLGVSKDIVSQALKLLDRHHKEHK</sequence>
<protein>
    <submittedName>
        <fullName evidence="6">DNA mismatch repair protein MutS</fullName>
    </submittedName>
</protein>
<evidence type="ECO:0000256" key="3">
    <source>
        <dbReference type="ARBA" id="ARBA00023125"/>
    </source>
</evidence>
<organism evidence="6 7">
    <name type="scientific">Fervidobacterium pennivorans</name>
    <dbReference type="NCBI Taxonomy" id="93466"/>
    <lineage>
        <taxon>Bacteria</taxon>
        <taxon>Thermotogati</taxon>
        <taxon>Thermotogota</taxon>
        <taxon>Thermotogae</taxon>
        <taxon>Thermotogales</taxon>
        <taxon>Fervidobacteriaceae</taxon>
        <taxon>Fervidobacterium</taxon>
    </lineage>
</organism>
<dbReference type="Proteomes" id="UP000077096">
    <property type="component" value="Chromosome"/>
</dbReference>
<evidence type="ECO:0000259" key="5">
    <source>
        <dbReference type="SMART" id="SM00534"/>
    </source>
</evidence>
<evidence type="ECO:0000313" key="7">
    <source>
        <dbReference type="Proteomes" id="UP000077096"/>
    </source>
</evidence>
<dbReference type="GO" id="GO:0006298">
    <property type="term" value="P:mismatch repair"/>
    <property type="evidence" value="ECO:0007669"/>
    <property type="project" value="InterPro"/>
</dbReference>
<evidence type="ECO:0000313" key="6">
    <source>
        <dbReference type="EMBL" id="ANE41209.1"/>
    </source>
</evidence>
<dbReference type="InterPro" id="IPR000432">
    <property type="entry name" value="DNA_mismatch_repair_MutS_C"/>
</dbReference>
<evidence type="ECO:0000256" key="2">
    <source>
        <dbReference type="ARBA" id="ARBA00022840"/>
    </source>
</evidence>
<keyword evidence="1" id="KW-0547">Nucleotide-binding</keyword>
<dbReference type="PANTHER" id="PTHR11361:SF14">
    <property type="entry name" value="DNA MISMATCH REPAIR PROTEIN MUTS, TYPE 2"/>
    <property type="match status" value="1"/>
</dbReference>
<feature type="coiled-coil region" evidence="4">
    <location>
        <begin position="155"/>
        <end position="213"/>
    </location>
</feature>
<accession>A0A172T2H8</accession>
<name>A0A172T2H8_FERPE</name>
<dbReference type="OrthoDB" id="9777812at2"/>